<feature type="compositionally biased region" description="Low complexity" evidence="1">
    <location>
        <begin position="678"/>
        <end position="694"/>
    </location>
</feature>
<evidence type="ECO:0000313" key="4">
    <source>
        <dbReference type="EMBL" id="KAK4147527.1"/>
    </source>
</evidence>
<feature type="compositionally biased region" description="Polar residues" evidence="1">
    <location>
        <begin position="156"/>
        <end position="169"/>
    </location>
</feature>
<evidence type="ECO:0000259" key="3">
    <source>
        <dbReference type="Pfam" id="PF25130"/>
    </source>
</evidence>
<dbReference type="PANTHER" id="PTHR42078">
    <property type="entry name" value="GLUCAN 1, 4-ALPHA-GLUCOSIDASE"/>
    <property type="match status" value="1"/>
</dbReference>
<feature type="compositionally biased region" description="Polar residues" evidence="1">
    <location>
        <begin position="107"/>
        <end position="123"/>
    </location>
</feature>
<evidence type="ECO:0000256" key="1">
    <source>
        <dbReference type="SAM" id="MobiDB-lite"/>
    </source>
</evidence>
<dbReference type="PANTHER" id="PTHR42078:SF1">
    <property type="entry name" value="GLUCAN 1, 4-ALPHA-GLUCOSIDASE"/>
    <property type="match status" value="1"/>
</dbReference>
<feature type="compositionally biased region" description="Low complexity" evidence="1">
    <location>
        <begin position="590"/>
        <end position="606"/>
    </location>
</feature>
<feature type="region of interest" description="Disordered" evidence="1">
    <location>
        <begin position="156"/>
        <end position="175"/>
    </location>
</feature>
<dbReference type="RefSeq" id="XP_062640898.1">
    <property type="nucleotide sequence ID" value="XM_062785339.1"/>
</dbReference>
<feature type="region of interest" description="Disordered" evidence="1">
    <location>
        <begin position="295"/>
        <end position="314"/>
    </location>
</feature>
<keyword evidence="5" id="KW-1185">Reference proteome</keyword>
<feature type="region of interest" description="Disordered" evidence="1">
    <location>
        <begin position="724"/>
        <end position="743"/>
    </location>
</feature>
<feature type="region of interest" description="Disordered" evidence="1">
    <location>
        <begin position="801"/>
        <end position="830"/>
    </location>
</feature>
<dbReference type="GeneID" id="87821952"/>
<dbReference type="Pfam" id="PF25130">
    <property type="entry name" value="DUF7820"/>
    <property type="match status" value="2"/>
</dbReference>
<feature type="region of interest" description="Disordered" evidence="1">
    <location>
        <begin position="1"/>
        <end position="143"/>
    </location>
</feature>
<feature type="domain" description="DUF7820" evidence="3">
    <location>
        <begin position="676"/>
        <end position="775"/>
    </location>
</feature>
<proteinExistence type="predicted"/>
<dbReference type="InterPro" id="IPR056722">
    <property type="entry name" value="DUF7820"/>
</dbReference>
<protein>
    <recommendedName>
        <fullName evidence="3">DUF7820 domain-containing protein</fullName>
    </recommendedName>
</protein>
<feature type="compositionally biased region" description="Pro residues" evidence="1">
    <location>
        <begin position="814"/>
        <end position="824"/>
    </location>
</feature>
<reference evidence="4" key="1">
    <citation type="journal article" date="2023" name="Mol. Phylogenet. Evol.">
        <title>Genome-scale phylogeny and comparative genomics of the fungal order Sordariales.</title>
        <authorList>
            <person name="Hensen N."/>
            <person name="Bonometti L."/>
            <person name="Westerberg I."/>
            <person name="Brannstrom I.O."/>
            <person name="Guillou S."/>
            <person name="Cros-Aarteil S."/>
            <person name="Calhoun S."/>
            <person name="Haridas S."/>
            <person name="Kuo A."/>
            <person name="Mondo S."/>
            <person name="Pangilinan J."/>
            <person name="Riley R."/>
            <person name="LaButti K."/>
            <person name="Andreopoulos B."/>
            <person name="Lipzen A."/>
            <person name="Chen C."/>
            <person name="Yan M."/>
            <person name="Daum C."/>
            <person name="Ng V."/>
            <person name="Clum A."/>
            <person name="Steindorff A."/>
            <person name="Ohm R.A."/>
            <person name="Martin F."/>
            <person name="Silar P."/>
            <person name="Natvig D.O."/>
            <person name="Lalanne C."/>
            <person name="Gautier V."/>
            <person name="Ament-Velasquez S.L."/>
            <person name="Kruys A."/>
            <person name="Hutchinson M.I."/>
            <person name="Powell A.J."/>
            <person name="Barry K."/>
            <person name="Miller A.N."/>
            <person name="Grigoriev I.V."/>
            <person name="Debuchy R."/>
            <person name="Gladieux P."/>
            <person name="Hiltunen Thoren M."/>
            <person name="Johannesson H."/>
        </authorList>
    </citation>
    <scope>NUCLEOTIDE SEQUENCE</scope>
    <source>
        <strain evidence="4">CBS 141.50</strain>
    </source>
</reference>
<feature type="compositionally biased region" description="Basic and acidic residues" evidence="1">
    <location>
        <begin position="1"/>
        <end position="14"/>
    </location>
</feature>
<feature type="compositionally biased region" description="Low complexity" evidence="1">
    <location>
        <begin position="65"/>
        <end position="93"/>
    </location>
</feature>
<feature type="compositionally biased region" description="Polar residues" evidence="1">
    <location>
        <begin position="134"/>
        <end position="143"/>
    </location>
</feature>
<dbReference type="AlphaFoldDB" id="A0AAN6V9X3"/>
<keyword evidence="2" id="KW-0472">Membrane</keyword>
<keyword evidence="2" id="KW-0812">Transmembrane</keyword>
<reference evidence="4" key="2">
    <citation type="submission" date="2023-05" db="EMBL/GenBank/DDBJ databases">
        <authorList>
            <consortium name="Lawrence Berkeley National Laboratory"/>
            <person name="Steindorff A."/>
            <person name="Hensen N."/>
            <person name="Bonometti L."/>
            <person name="Westerberg I."/>
            <person name="Brannstrom I.O."/>
            <person name="Guillou S."/>
            <person name="Cros-Aarteil S."/>
            <person name="Calhoun S."/>
            <person name="Haridas S."/>
            <person name="Kuo A."/>
            <person name="Mondo S."/>
            <person name="Pangilinan J."/>
            <person name="Riley R."/>
            <person name="Labutti K."/>
            <person name="Andreopoulos B."/>
            <person name="Lipzen A."/>
            <person name="Chen C."/>
            <person name="Yanf M."/>
            <person name="Daum C."/>
            <person name="Ng V."/>
            <person name="Clum A."/>
            <person name="Ohm R."/>
            <person name="Martin F."/>
            <person name="Silar P."/>
            <person name="Natvig D."/>
            <person name="Lalanne C."/>
            <person name="Gautier V."/>
            <person name="Ament-Velasquez S.L."/>
            <person name="Kruys A."/>
            <person name="Hutchinson M.I."/>
            <person name="Powell A.J."/>
            <person name="Barry K."/>
            <person name="Miller A.N."/>
            <person name="Grigoriev I.V."/>
            <person name="Debuchy R."/>
            <person name="Gladieux P."/>
            <person name="Thoren M.H."/>
            <person name="Johannesson H."/>
        </authorList>
    </citation>
    <scope>NUCLEOTIDE SEQUENCE</scope>
    <source>
        <strain evidence="4">CBS 141.50</strain>
    </source>
</reference>
<feature type="transmembrane region" description="Helical" evidence="2">
    <location>
        <begin position="353"/>
        <end position="378"/>
    </location>
</feature>
<evidence type="ECO:0000313" key="5">
    <source>
        <dbReference type="Proteomes" id="UP001302676"/>
    </source>
</evidence>
<dbReference type="EMBL" id="MU853556">
    <property type="protein sequence ID" value="KAK4147527.1"/>
    <property type="molecule type" value="Genomic_DNA"/>
</dbReference>
<feature type="domain" description="DUF7820" evidence="3">
    <location>
        <begin position="397"/>
        <end position="627"/>
    </location>
</feature>
<feature type="region of interest" description="Disordered" evidence="1">
    <location>
        <begin position="588"/>
        <end position="711"/>
    </location>
</feature>
<accession>A0AAN6V9X3</accession>
<dbReference type="Proteomes" id="UP001302676">
    <property type="component" value="Unassembled WGS sequence"/>
</dbReference>
<feature type="compositionally biased region" description="Pro residues" evidence="1">
    <location>
        <begin position="727"/>
        <end position="739"/>
    </location>
</feature>
<evidence type="ECO:0000256" key="2">
    <source>
        <dbReference type="SAM" id="Phobius"/>
    </source>
</evidence>
<name>A0AAN6V9X3_9PEZI</name>
<feature type="compositionally biased region" description="Basic and acidic residues" evidence="1">
    <location>
        <begin position="668"/>
        <end position="677"/>
    </location>
</feature>
<keyword evidence="2" id="KW-1133">Transmembrane helix</keyword>
<sequence>MEPTGDKSGDLERRRSTRASVRVSVDHRDEDYDYDLALEGGTVADGFRPPQAGVPSSPPPPPSAPSLTSTSSTTLVSPGTANSTSSSIRSSSTAKPHGPRFSLLVRSESNALSRQTTGSTGSTVYFPEDGPYQGPSSASHPYHMYTQNVRPERTLSMTTSSTNPMSESSYRGPRGPSHPYGLYPQSDNIEPGLGRTDAIPLGFRGLQPDPYQRRVGPEGEEVGDMIGPDGHTEQLPPYTRYPDATYARKVAAADGAFEAATGATILPADVTPTSSPAPTIRGAGGLGLATRNPEFEPVDELDSPRSRLSTRSFRSDESMRGIRLDDEAVSEKNRPPKGWQLWMRKKACGAIPYWAMCLTGIVLLVLFVVLGAVIGTFLSNKSDPPPHRNPVWGPPDDTIPIFPPPDLPPLATGTFALPLMTSRVSNTCFEDPTLSQAWSCQLVVSGMQMSVSRHGDDYHAWLDSNRSYTLSEKVYAYGEQPPSIQKPLTLEVVQDRFESARGPAWFQKTLYNKTVVLPEDWLNLGDDDNSNSGAQQRRARHVTIVDGDIPSLARKGVAQPGEKPWICSWPNTYLELFIYPLQNSSFSNWPGSESASASSTAPDSTTTPPPPEHSTTGTEDEANSSPSGPPPGVYTPHDNTDLNDPDLKHKQFHTPQNYARRPNPTPAPHDDYDDKTKTSSTTASNTHTTTSTGTPANPLGPIDTGIPSAALSPPYPRVIKLAERRLPAPPPPPPPPPPRCTQVEIGAHGEKAKPVLGPDGMPLVVEIVESAPLGPPPPPAGPTTYGEGAAIDVKKRGLGHVDAGDIYGRDEGPNPGPTPDPNHGPGPDVSPCGCVWFLT</sequence>
<organism evidence="4 5">
    <name type="scientific">Dichotomopilus funicola</name>
    <dbReference type="NCBI Taxonomy" id="1934379"/>
    <lineage>
        <taxon>Eukaryota</taxon>
        <taxon>Fungi</taxon>
        <taxon>Dikarya</taxon>
        <taxon>Ascomycota</taxon>
        <taxon>Pezizomycotina</taxon>
        <taxon>Sordariomycetes</taxon>
        <taxon>Sordariomycetidae</taxon>
        <taxon>Sordariales</taxon>
        <taxon>Chaetomiaceae</taxon>
        <taxon>Dichotomopilus</taxon>
    </lineage>
</organism>
<gene>
    <name evidence="4" type="ORF">C8A04DRAFT_9058</name>
</gene>
<comment type="caution">
    <text evidence="4">The sequence shown here is derived from an EMBL/GenBank/DDBJ whole genome shotgun (WGS) entry which is preliminary data.</text>
</comment>